<evidence type="ECO:0000313" key="1">
    <source>
        <dbReference type="EMBL" id="KAJ1092791.1"/>
    </source>
</evidence>
<accession>A0AAV7LMF9</accession>
<keyword evidence="2" id="KW-1185">Reference proteome</keyword>
<protein>
    <submittedName>
        <fullName evidence="1">Uncharacterized protein</fullName>
    </submittedName>
</protein>
<organism evidence="1 2">
    <name type="scientific">Pleurodeles waltl</name>
    <name type="common">Iberian ribbed newt</name>
    <dbReference type="NCBI Taxonomy" id="8319"/>
    <lineage>
        <taxon>Eukaryota</taxon>
        <taxon>Metazoa</taxon>
        <taxon>Chordata</taxon>
        <taxon>Craniata</taxon>
        <taxon>Vertebrata</taxon>
        <taxon>Euteleostomi</taxon>
        <taxon>Amphibia</taxon>
        <taxon>Batrachia</taxon>
        <taxon>Caudata</taxon>
        <taxon>Salamandroidea</taxon>
        <taxon>Salamandridae</taxon>
        <taxon>Pleurodelinae</taxon>
        <taxon>Pleurodeles</taxon>
    </lineage>
</organism>
<dbReference type="EMBL" id="JANPWB010000015">
    <property type="protein sequence ID" value="KAJ1092791.1"/>
    <property type="molecule type" value="Genomic_DNA"/>
</dbReference>
<evidence type="ECO:0000313" key="2">
    <source>
        <dbReference type="Proteomes" id="UP001066276"/>
    </source>
</evidence>
<sequence length="129" mass="14128">MNPAAQGALSNLTGLRSRHEVAGAVTESGVTDIGDTALWVSQSDRTSERLWQHQACCVGWVLTFQCGRQLRVAGSDSELCSGTDSGVVRSRCGWIFLFHTRTYFQGTRNWICRNTSVLAGEVFDVPETS</sequence>
<name>A0AAV7LMF9_PLEWA</name>
<reference evidence="1" key="1">
    <citation type="journal article" date="2022" name="bioRxiv">
        <title>Sequencing and chromosome-scale assembly of the giantPleurodeles waltlgenome.</title>
        <authorList>
            <person name="Brown T."/>
            <person name="Elewa A."/>
            <person name="Iarovenko S."/>
            <person name="Subramanian E."/>
            <person name="Araus A.J."/>
            <person name="Petzold A."/>
            <person name="Susuki M."/>
            <person name="Suzuki K.-i.T."/>
            <person name="Hayashi T."/>
            <person name="Toyoda A."/>
            <person name="Oliveira C."/>
            <person name="Osipova E."/>
            <person name="Leigh N.D."/>
            <person name="Simon A."/>
            <person name="Yun M.H."/>
        </authorList>
    </citation>
    <scope>NUCLEOTIDE SEQUENCE</scope>
    <source>
        <strain evidence="1">20211129_DDA</strain>
        <tissue evidence="1">Liver</tissue>
    </source>
</reference>
<dbReference type="Proteomes" id="UP001066276">
    <property type="component" value="Chromosome 11"/>
</dbReference>
<comment type="caution">
    <text evidence="1">The sequence shown here is derived from an EMBL/GenBank/DDBJ whole genome shotgun (WGS) entry which is preliminary data.</text>
</comment>
<gene>
    <name evidence="1" type="ORF">NDU88_005901</name>
</gene>
<proteinExistence type="predicted"/>
<dbReference type="AlphaFoldDB" id="A0AAV7LMF9"/>